<organism evidence="3 4">
    <name type="scientific">Folsomia candida</name>
    <name type="common">Springtail</name>
    <dbReference type="NCBI Taxonomy" id="158441"/>
    <lineage>
        <taxon>Eukaryota</taxon>
        <taxon>Metazoa</taxon>
        <taxon>Ecdysozoa</taxon>
        <taxon>Arthropoda</taxon>
        <taxon>Hexapoda</taxon>
        <taxon>Collembola</taxon>
        <taxon>Entomobryomorpha</taxon>
        <taxon>Isotomoidea</taxon>
        <taxon>Isotomidae</taxon>
        <taxon>Proisotominae</taxon>
        <taxon>Folsomia</taxon>
    </lineage>
</organism>
<dbReference type="AlphaFoldDB" id="A0A226E1E2"/>
<name>A0A226E1E2_FOLCA</name>
<evidence type="ECO:0000313" key="4">
    <source>
        <dbReference type="Proteomes" id="UP000198287"/>
    </source>
</evidence>
<dbReference type="PROSITE" id="PS50866">
    <property type="entry name" value="GOLD"/>
    <property type="match status" value="1"/>
</dbReference>
<dbReference type="Proteomes" id="UP000198287">
    <property type="component" value="Unassembled WGS sequence"/>
</dbReference>
<dbReference type="SMART" id="SM00516">
    <property type="entry name" value="SEC14"/>
    <property type="match status" value="1"/>
</dbReference>
<dbReference type="PROSITE" id="PS50191">
    <property type="entry name" value="CRAL_TRIO"/>
    <property type="match status" value="1"/>
</dbReference>
<gene>
    <name evidence="3" type="ORF">Fcan01_13880</name>
</gene>
<keyword evidence="4" id="KW-1185">Reference proteome</keyword>
<dbReference type="Gene3D" id="2.60.120.680">
    <property type="entry name" value="GOLD domain"/>
    <property type="match status" value="1"/>
</dbReference>
<accession>A0A226E1E2</accession>
<dbReference type="PANTHER" id="PTHR23324:SF83">
    <property type="entry name" value="SEC14-LIKE PROTEIN 2"/>
    <property type="match status" value="1"/>
</dbReference>
<evidence type="ECO:0000259" key="2">
    <source>
        <dbReference type="PROSITE" id="PS50866"/>
    </source>
</evidence>
<proteinExistence type="predicted"/>
<dbReference type="PRINTS" id="PR00180">
    <property type="entry name" value="CRETINALDHBP"/>
</dbReference>
<dbReference type="SUPFAM" id="SSF46938">
    <property type="entry name" value="CRAL/TRIO N-terminal domain"/>
    <property type="match status" value="1"/>
</dbReference>
<dbReference type="OMA" id="DRVPSCS"/>
<comment type="caution">
    <text evidence="3">The sequence shown here is derived from an EMBL/GenBank/DDBJ whole genome shotgun (WGS) entry which is preliminary data.</text>
</comment>
<dbReference type="EMBL" id="LNIX01000007">
    <property type="protein sequence ID" value="OXA51555.1"/>
    <property type="molecule type" value="Genomic_DNA"/>
</dbReference>
<dbReference type="SUPFAM" id="SSF52087">
    <property type="entry name" value="CRAL/TRIO domain"/>
    <property type="match status" value="1"/>
</dbReference>
<dbReference type="GO" id="GO:0005737">
    <property type="term" value="C:cytoplasm"/>
    <property type="evidence" value="ECO:0007669"/>
    <property type="project" value="TreeGrafter"/>
</dbReference>
<dbReference type="Gene3D" id="3.40.525.10">
    <property type="entry name" value="CRAL-TRIO lipid binding domain"/>
    <property type="match status" value="1"/>
</dbReference>
<dbReference type="InterPro" id="IPR001251">
    <property type="entry name" value="CRAL-TRIO_dom"/>
</dbReference>
<evidence type="ECO:0000259" key="1">
    <source>
        <dbReference type="PROSITE" id="PS50191"/>
    </source>
</evidence>
<dbReference type="InterPro" id="IPR051064">
    <property type="entry name" value="SEC14/CRAL-TRIO_domain"/>
</dbReference>
<dbReference type="SUPFAM" id="SSF101576">
    <property type="entry name" value="Supernatant protein factor (SPF), C-terminal domain"/>
    <property type="match status" value="1"/>
</dbReference>
<dbReference type="PANTHER" id="PTHR23324">
    <property type="entry name" value="SEC14 RELATED PROTEIN"/>
    <property type="match status" value="1"/>
</dbReference>
<dbReference type="OrthoDB" id="1434354at2759"/>
<evidence type="ECO:0000313" key="3">
    <source>
        <dbReference type="EMBL" id="OXA51555.1"/>
    </source>
</evidence>
<dbReference type="InterPro" id="IPR036865">
    <property type="entry name" value="CRAL-TRIO_dom_sf"/>
</dbReference>
<dbReference type="InterPro" id="IPR009038">
    <property type="entry name" value="GOLD_dom"/>
</dbReference>
<dbReference type="InterPro" id="IPR036598">
    <property type="entry name" value="GOLD_dom_sf"/>
</dbReference>
<sequence length="435" mass="50206">MYHTFSSFCFMKLNRLEISSSRIHNFSFKKMSAPTSDELQLIEIFRRRLINVEDDLRDRRLSAPRQLLRWIRARENDLVKAEEMLRNHLAWRKLRGIGPSLLQWTAPPMLTTTYSVKLVGFDKEGSPILFLPFGSWDIRQALEKGHKEAMVKYKDKILEQIMQLMHIHEDLFPSSSVTQFIAVSDWEGFSLRYIMNKEVVEIILDAARSFEANYPETLKSGFNINCPKVFTVLFNLIKPFLTERTLSKISIFDSNSSKWRPQLEKVVDLGLLPEKYGGSREKIGKISPTPWDLHNLRLEEGDPTLESIILGCRSAIKTSSSSDIMQEEDLTNIRVAPGYKVHIPVKVARLGDRIRWYFRIEEKDISFSVVQFQPPETMLEPRKEVVPPVRVEGESSGSHICEAVGDFAICFDNSYSTFKAKFVEYRVAVDNPFGK</sequence>
<dbReference type="InterPro" id="IPR036273">
    <property type="entry name" value="CRAL/TRIO_N_dom_sf"/>
</dbReference>
<reference evidence="3 4" key="1">
    <citation type="submission" date="2015-12" db="EMBL/GenBank/DDBJ databases">
        <title>The genome of Folsomia candida.</title>
        <authorList>
            <person name="Faddeeva A."/>
            <person name="Derks M.F."/>
            <person name="Anvar Y."/>
            <person name="Smit S."/>
            <person name="Van Straalen N."/>
            <person name="Roelofs D."/>
        </authorList>
    </citation>
    <scope>NUCLEOTIDE SEQUENCE [LARGE SCALE GENOMIC DNA]</scope>
    <source>
        <strain evidence="3 4">VU population</strain>
        <tissue evidence="3">Whole body</tissue>
    </source>
</reference>
<feature type="domain" description="CRAL-TRIO" evidence="1">
    <location>
        <begin position="106"/>
        <end position="284"/>
    </location>
</feature>
<protein>
    <recommendedName>
        <fullName evidence="5">SEC14-like protein 2</fullName>
    </recommendedName>
</protein>
<dbReference type="CDD" id="cd00170">
    <property type="entry name" value="SEC14"/>
    <property type="match status" value="1"/>
</dbReference>
<dbReference type="Pfam" id="PF00650">
    <property type="entry name" value="CRAL_TRIO"/>
    <property type="match status" value="1"/>
</dbReference>
<evidence type="ECO:0008006" key="5">
    <source>
        <dbReference type="Google" id="ProtNLM"/>
    </source>
</evidence>
<feature type="domain" description="GOLD" evidence="2">
    <location>
        <begin position="326"/>
        <end position="429"/>
    </location>
</feature>